<comment type="cofactor">
    <cofactor evidence="1 4">
        <name>thiamine diphosphate</name>
        <dbReference type="ChEBI" id="CHEBI:58937"/>
    </cofactor>
</comment>
<dbReference type="GO" id="GO:0009083">
    <property type="term" value="P:branched-chain amino acid catabolic process"/>
    <property type="evidence" value="ECO:0007669"/>
    <property type="project" value="TreeGrafter"/>
</dbReference>
<dbReference type="EMBL" id="PKLZ01000003">
    <property type="protein sequence ID" value="PLW83067.1"/>
    <property type="molecule type" value="Genomic_DNA"/>
</dbReference>
<evidence type="ECO:0000256" key="1">
    <source>
        <dbReference type="ARBA" id="ARBA00001964"/>
    </source>
</evidence>
<dbReference type="EC" id="1.2.4.4" evidence="4"/>
<sequence length="428" mass="47423">MPKTGGNKPVEARGHADATGTWVSKLHVPTGSSRPGEKPDFRALNLVSDDAMFRPAPDCETREAEPLAHGLVRVLDDEGTAGGPWLPELSDEHLLQGLRHMVHVRAYDERMFRMQRQGQLSFYIKSTGEEAVAVAQGMALDSGDMLFPAYRQQGLLFVRGRDVVDMMCHCISNARDNCKGRQMPVFYTWKDGNFFSISGNLATQFSQAVGWAMASAYKGEEHIAATWVGDGSTAEADVHNAMLFAATYRAPVILNIVNNQWAISTPQSFAAGGTTFAARALGYNIPGIRVDGNDFLAVHAVTDWAARRARRGFGPTVIELVTYRVAGHSTSDNPDAYRAHNESEAWPLGDPVARLKQHLIGRDLWSEPQQQALETELKEAISRDWKQALSYGSLEDGPHWPVATMFDDVFQHLPAHLLRQRQQLEEKE</sequence>
<dbReference type="RefSeq" id="WP_101520668.1">
    <property type="nucleotide sequence ID" value="NZ_PKLZ01000003.1"/>
</dbReference>
<dbReference type="InterPro" id="IPR029061">
    <property type="entry name" value="THDP-binding"/>
</dbReference>
<dbReference type="PANTHER" id="PTHR43380:SF1">
    <property type="entry name" value="2-OXOISOVALERATE DEHYDROGENASE SUBUNIT ALPHA, MITOCHONDRIAL"/>
    <property type="match status" value="1"/>
</dbReference>
<dbReference type="GO" id="GO:0003863">
    <property type="term" value="F:branched-chain 2-oxo acid dehydrogenase activity"/>
    <property type="evidence" value="ECO:0007669"/>
    <property type="project" value="UniProtKB-EC"/>
</dbReference>
<evidence type="ECO:0000259" key="6">
    <source>
        <dbReference type="Pfam" id="PF00676"/>
    </source>
</evidence>
<keyword evidence="8" id="KW-1185">Reference proteome</keyword>
<comment type="function">
    <text evidence="4">The branched-chain alpha-keto dehydrogenase complex catalyzes the overall conversion of alpha-keto acids to acyl-CoA and CO(2). It contains multiple copies of three enzymatic components: branched-chain alpha-keto acid decarboxylase (E1), lipoamide acyltransferase (E2) and lipoamide dehydrogenase (E3).</text>
</comment>
<dbReference type="InterPro" id="IPR001017">
    <property type="entry name" value="DH_E1"/>
</dbReference>
<comment type="catalytic activity">
    <reaction evidence="4">
        <text>N(6)-[(R)-lipoyl]-L-lysyl-[protein] + 3-methyl-2-oxobutanoate + H(+) = N(6)-[(R)-S(8)-2-methylpropanoyldihydrolipoyl]-L-lysyl-[protein] + CO2</text>
        <dbReference type="Rhea" id="RHEA:13457"/>
        <dbReference type="Rhea" id="RHEA-COMP:10474"/>
        <dbReference type="Rhea" id="RHEA-COMP:10497"/>
        <dbReference type="ChEBI" id="CHEBI:11851"/>
        <dbReference type="ChEBI" id="CHEBI:15378"/>
        <dbReference type="ChEBI" id="CHEBI:16526"/>
        <dbReference type="ChEBI" id="CHEBI:83099"/>
        <dbReference type="ChEBI" id="CHEBI:83142"/>
        <dbReference type="EC" id="1.2.4.4"/>
    </reaction>
</comment>
<dbReference type="Proteomes" id="UP000234845">
    <property type="component" value="Unassembled WGS sequence"/>
</dbReference>
<dbReference type="Pfam" id="PF00676">
    <property type="entry name" value="E1_dh"/>
    <property type="match status" value="1"/>
</dbReference>
<dbReference type="CDD" id="cd02000">
    <property type="entry name" value="TPP_E1_PDC_ADC_BCADC"/>
    <property type="match status" value="1"/>
</dbReference>
<keyword evidence="3 4" id="KW-0786">Thiamine pyrophosphate</keyword>
<organism evidence="7 8">
    <name type="scientific">Kineobactrum sediminis</name>
    <dbReference type="NCBI Taxonomy" id="1905677"/>
    <lineage>
        <taxon>Bacteria</taxon>
        <taxon>Pseudomonadati</taxon>
        <taxon>Pseudomonadota</taxon>
        <taxon>Gammaproteobacteria</taxon>
        <taxon>Cellvibrionales</taxon>
        <taxon>Halieaceae</taxon>
        <taxon>Kineobactrum</taxon>
    </lineage>
</organism>
<dbReference type="Gene3D" id="3.40.50.970">
    <property type="match status" value="1"/>
</dbReference>
<evidence type="ECO:0000313" key="7">
    <source>
        <dbReference type="EMBL" id="PLW83067.1"/>
    </source>
</evidence>
<evidence type="ECO:0000256" key="3">
    <source>
        <dbReference type="ARBA" id="ARBA00023052"/>
    </source>
</evidence>
<evidence type="ECO:0000256" key="4">
    <source>
        <dbReference type="RuleBase" id="RU365014"/>
    </source>
</evidence>
<dbReference type="PANTHER" id="PTHR43380">
    <property type="entry name" value="2-OXOISOVALERATE DEHYDROGENASE SUBUNIT ALPHA, MITOCHONDRIAL"/>
    <property type="match status" value="1"/>
</dbReference>
<feature type="region of interest" description="Disordered" evidence="5">
    <location>
        <begin position="1"/>
        <end position="40"/>
    </location>
</feature>
<gene>
    <name evidence="7" type="ORF">CWI75_06495</name>
</gene>
<dbReference type="AlphaFoldDB" id="A0A2N5Y3X6"/>
<name>A0A2N5Y3X6_9GAMM</name>
<dbReference type="InterPro" id="IPR050771">
    <property type="entry name" value="Alpha-ketoacid_DH_E1_comp"/>
</dbReference>
<evidence type="ECO:0000313" key="8">
    <source>
        <dbReference type="Proteomes" id="UP000234845"/>
    </source>
</evidence>
<evidence type="ECO:0000256" key="2">
    <source>
        <dbReference type="ARBA" id="ARBA00023002"/>
    </source>
</evidence>
<comment type="caution">
    <text evidence="7">The sequence shown here is derived from an EMBL/GenBank/DDBJ whole genome shotgun (WGS) entry which is preliminary data.</text>
</comment>
<protein>
    <recommendedName>
        <fullName evidence="4">2-oxoisovalerate dehydrogenase subunit alpha</fullName>
        <ecNumber evidence="4">1.2.4.4</ecNumber>
    </recommendedName>
    <alternativeName>
        <fullName evidence="4">Branched-chain alpha-keto acid dehydrogenase E1 component alpha chain</fullName>
    </alternativeName>
</protein>
<reference evidence="8" key="1">
    <citation type="submission" date="2017-11" db="EMBL/GenBank/DDBJ databases">
        <title>The draft genome sequence of Chromatocurvus sp. F02.</title>
        <authorList>
            <person name="Du Z.-J."/>
            <person name="Chang Y.-Q."/>
        </authorList>
    </citation>
    <scope>NUCLEOTIDE SEQUENCE [LARGE SCALE GENOMIC DNA]</scope>
    <source>
        <strain evidence="8">F02</strain>
    </source>
</reference>
<evidence type="ECO:0000256" key="5">
    <source>
        <dbReference type="SAM" id="MobiDB-lite"/>
    </source>
</evidence>
<dbReference type="SUPFAM" id="SSF52518">
    <property type="entry name" value="Thiamin diphosphate-binding fold (THDP-binding)"/>
    <property type="match status" value="1"/>
</dbReference>
<comment type="similarity">
    <text evidence="4">Belongs to the BCKDHA family.</text>
</comment>
<dbReference type="OrthoDB" id="9766715at2"/>
<feature type="domain" description="Dehydrogenase E1 component" evidence="6">
    <location>
        <begin position="99"/>
        <end position="392"/>
    </location>
</feature>
<proteinExistence type="inferred from homology"/>
<keyword evidence="2 4" id="KW-0560">Oxidoreductase</keyword>
<accession>A0A2N5Y3X6</accession>